<name>B6W622_9FIRM</name>
<evidence type="ECO:0000313" key="3">
    <source>
        <dbReference type="Proteomes" id="UP000005451"/>
    </source>
</evidence>
<reference evidence="2 3" key="1">
    <citation type="submission" date="2008-09" db="EMBL/GenBank/DDBJ databases">
        <authorList>
            <person name="Fulton L."/>
            <person name="Clifton S."/>
            <person name="Fulton B."/>
            <person name="Xu J."/>
            <person name="Minx P."/>
            <person name="Pepin K.H."/>
            <person name="Johnson M."/>
            <person name="Thiruvilangam P."/>
            <person name="Bhonagiri V."/>
            <person name="Nash W.E."/>
            <person name="Mardis E.R."/>
            <person name="Wilson R.K."/>
        </authorList>
    </citation>
    <scope>NUCLEOTIDE SEQUENCE [LARGE SCALE GENOMIC DNA]</scope>
    <source>
        <strain evidence="2 3">DSM 7454</strain>
    </source>
</reference>
<comment type="caution">
    <text evidence="2">The sequence shown here is derived from an EMBL/GenBank/DDBJ whole genome shotgun (WGS) entry which is preliminary data.</text>
</comment>
<dbReference type="Proteomes" id="UP000005451">
    <property type="component" value="Unassembled WGS sequence"/>
</dbReference>
<dbReference type="STRING" id="561177.ANHYDRO_00001"/>
<dbReference type="RefSeq" id="WP_004812068.1">
    <property type="nucleotide sequence ID" value="NZ_ABXA01000001.1"/>
</dbReference>
<evidence type="ECO:0000313" key="2">
    <source>
        <dbReference type="EMBL" id="EEB37092.1"/>
    </source>
</evidence>
<feature type="non-terminal residue" evidence="2">
    <location>
        <position position="1"/>
    </location>
</feature>
<feature type="compositionally biased region" description="Basic and acidic residues" evidence="1">
    <location>
        <begin position="33"/>
        <end position="45"/>
    </location>
</feature>
<reference evidence="2 3" key="2">
    <citation type="submission" date="2008-10" db="EMBL/GenBank/DDBJ databases">
        <title>Draft genome sequence of Anaerococcus hydrogenalis (DSM 7454).</title>
        <authorList>
            <person name="Sudarsanam P."/>
            <person name="Ley R."/>
            <person name="Guruge J."/>
            <person name="Turnbaugh P.J."/>
            <person name="Mahowald M."/>
            <person name="Liep D."/>
            <person name="Gordon J."/>
        </authorList>
    </citation>
    <scope>NUCLEOTIDE SEQUENCE [LARGE SCALE GENOMIC DNA]</scope>
    <source>
        <strain evidence="2 3">DSM 7454</strain>
    </source>
</reference>
<sequence length="61" mass="6563">PSKETPGADKPSNPSTETPGADKPSNPSTEIPGTDKPENQVQKHLEQVSQIIKTKQTIQRA</sequence>
<gene>
    <name evidence="2" type="ORF">ANHYDRO_00001</name>
</gene>
<protein>
    <submittedName>
        <fullName evidence="2">Uncharacterized protein</fullName>
    </submittedName>
</protein>
<dbReference type="AlphaFoldDB" id="B6W622"/>
<evidence type="ECO:0000256" key="1">
    <source>
        <dbReference type="SAM" id="MobiDB-lite"/>
    </source>
</evidence>
<proteinExistence type="predicted"/>
<accession>B6W622</accession>
<dbReference type="EMBL" id="ABXA01000001">
    <property type="protein sequence ID" value="EEB37092.1"/>
    <property type="molecule type" value="Genomic_DNA"/>
</dbReference>
<organism evidence="2 3">
    <name type="scientific">Anaerococcus hydrogenalis DSM 7454</name>
    <dbReference type="NCBI Taxonomy" id="561177"/>
    <lineage>
        <taxon>Bacteria</taxon>
        <taxon>Bacillati</taxon>
        <taxon>Bacillota</taxon>
        <taxon>Tissierellia</taxon>
        <taxon>Tissierellales</taxon>
        <taxon>Peptoniphilaceae</taxon>
        <taxon>Anaerococcus</taxon>
    </lineage>
</organism>
<feature type="region of interest" description="Disordered" evidence="1">
    <location>
        <begin position="1"/>
        <end position="45"/>
    </location>
</feature>